<evidence type="ECO:0000256" key="1">
    <source>
        <dbReference type="ARBA" id="ARBA00022723"/>
    </source>
</evidence>
<dbReference type="InterPro" id="IPR001802">
    <property type="entry name" value="MerP/CopZ"/>
</dbReference>
<evidence type="ECO:0000313" key="4">
    <source>
        <dbReference type="Proteomes" id="UP001519325"/>
    </source>
</evidence>
<dbReference type="SUPFAM" id="SSF55008">
    <property type="entry name" value="HMA, heavy metal-associated domain"/>
    <property type="match status" value="1"/>
</dbReference>
<proteinExistence type="predicted"/>
<protein>
    <submittedName>
        <fullName evidence="3">Copper chaperone CopZ</fullName>
    </submittedName>
</protein>
<keyword evidence="1" id="KW-0479">Metal-binding</keyword>
<keyword evidence="4" id="KW-1185">Reference proteome</keyword>
<feature type="domain" description="HMA" evidence="2">
    <location>
        <begin position="6"/>
        <end position="71"/>
    </location>
</feature>
<sequence>MSTAASTATVTVTGMTCGGCANSVRTEVGRIDGVTSVDIDLGSGLVTVDSASPVSREAITAAVAKAGYQVTA</sequence>
<dbReference type="PROSITE" id="PS01047">
    <property type="entry name" value="HMA_1"/>
    <property type="match status" value="1"/>
</dbReference>
<dbReference type="EMBL" id="JAGGMR010000001">
    <property type="protein sequence ID" value="MBP2188113.1"/>
    <property type="molecule type" value="Genomic_DNA"/>
</dbReference>
<dbReference type="Gene3D" id="3.30.70.100">
    <property type="match status" value="1"/>
</dbReference>
<reference evidence="3 4" key="1">
    <citation type="submission" date="2021-03" db="EMBL/GenBank/DDBJ databases">
        <title>Sequencing the genomes of 1000 actinobacteria strains.</title>
        <authorList>
            <person name="Klenk H.-P."/>
        </authorList>
    </citation>
    <scope>NUCLEOTIDE SEQUENCE [LARGE SCALE GENOMIC DNA]</scope>
    <source>
        <strain evidence="3 4">DSM 45516</strain>
    </source>
</reference>
<comment type="caution">
    <text evidence="3">The sequence shown here is derived from an EMBL/GenBank/DDBJ whole genome shotgun (WGS) entry which is preliminary data.</text>
</comment>
<dbReference type="PROSITE" id="PS50846">
    <property type="entry name" value="HMA_2"/>
    <property type="match status" value="1"/>
</dbReference>
<accession>A0ABS4Q958</accession>
<evidence type="ECO:0000313" key="3">
    <source>
        <dbReference type="EMBL" id="MBP2188113.1"/>
    </source>
</evidence>
<organism evidence="3 4">
    <name type="scientific">Nocardia goodfellowii</name>
    <dbReference type="NCBI Taxonomy" id="882446"/>
    <lineage>
        <taxon>Bacteria</taxon>
        <taxon>Bacillati</taxon>
        <taxon>Actinomycetota</taxon>
        <taxon>Actinomycetes</taxon>
        <taxon>Mycobacteriales</taxon>
        <taxon>Nocardiaceae</taxon>
        <taxon>Nocardia</taxon>
    </lineage>
</organism>
<dbReference type="InterPro" id="IPR017969">
    <property type="entry name" value="Heavy-metal-associated_CS"/>
</dbReference>
<dbReference type="Proteomes" id="UP001519325">
    <property type="component" value="Unassembled WGS sequence"/>
</dbReference>
<dbReference type="RefSeq" id="WP_209885133.1">
    <property type="nucleotide sequence ID" value="NZ_JAGGMR010000001.1"/>
</dbReference>
<dbReference type="Pfam" id="PF00403">
    <property type="entry name" value="HMA"/>
    <property type="match status" value="1"/>
</dbReference>
<dbReference type="InterPro" id="IPR036163">
    <property type="entry name" value="HMA_dom_sf"/>
</dbReference>
<dbReference type="InterPro" id="IPR006121">
    <property type="entry name" value="HMA_dom"/>
</dbReference>
<name>A0ABS4Q958_9NOCA</name>
<dbReference type="PRINTS" id="PR00946">
    <property type="entry name" value="HGSCAVENGER"/>
</dbReference>
<dbReference type="CDD" id="cd00371">
    <property type="entry name" value="HMA"/>
    <property type="match status" value="1"/>
</dbReference>
<evidence type="ECO:0000259" key="2">
    <source>
        <dbReference type="PROSITE" id="PS50846"/>
    </source>
</evidence>
<gene>
    <name evidence="3" type="ORF">BJ987_001014</name>
</gene>